<evidence type="ECO:0000256" key="1">
    <source>
        <dbReference type="ARBA" id="ARBA00022614"/>
    </source>
</evidence>
<keyword evidence="5" id="KW-1185">Reference proteome</keyword>
<dbReference type="EMBL" id="CP002689">
    <property type="protein sequence ID" value="AEE12331.1"/>
    <property type="molecule type" value="Genomic_DNA"/>
</dbReference>
<evidence type="ECO:0000313" key="4">
    <source>
        <dbReference type="EMBL" id="AEE12331.1"/>
    </source>
</evidence>
<evidence type="ECO:0000256" key="2">
    <source>
        <dbReference type="ARBA" id="ARBA00022737"/>
    </source>
</evidence>
<dbReference type="Proteomes" id="UP000006545">
    <property type="component" value="Chromosome"/>
</dbReference>
<dbReference type="OrthoDB" id="1011460at2"/>
<dbReference type="InterPro" id="IPR052574">
    <property type="entry name" value="CDIRP"/>
</dbReference>
<proteinExistence type="predicted"/>
<sequence>MKKLLPTLLCLLALFSLPMYGQESVIKLTTHMKPTDRFNISIKCDGTPKVEGASGMESGGSPMWDGSVNYQLSVKQPELTITGTNITLCTIGQDSIYSLDVTGCPTLEELTCPGNYLTEIDLSKSVKLKTFICYNNDITSIDLSNCPELYQFDCNANPITAIDLKANSELTFLTCGSTKVQKLDLSGCTKLEELIAPNTSVEEIDLSGLSYLTEVNCNQNSNLRKLTLAGNTALRNLEAGNCAIEQIDLSEATALTYLILSNNQLSTFTASNPSVETIDLRNNKLQEITLPECKNLQSVTLYNNFIKGAAMTAFMNSLPEAKKSSYFRAPKIELITTDNAQERNICLVSDVKIATDKGWEVFGNSESTSTVSPYAGAALYPVTLEVAKHGKAQLTGADDLTAIPERTELKLTMTPDEGYVVDRVYCNHELLEVDGNEMTIVVREETLVEVFFKDPLSINPIEDSAQVKLFPTVADQLLTVTGLMPQEQISIYTLSGVRLATIEADLQGTVSVDLSTYSEGGYLLQHQGGAARFVVKH</sequence>
<accession>F4KMT0</accession>
<dbReference type="Gene3D" id="3.80.10.10">
    <property type="entry name" value="Ribonuclease Inhibitor"/>
    <property type="match status" value="1"/>
</dbReference>
<evidence type="ECO:0000313" key="5">
    <source>
        <dbReference type="Proteomes" id="UP000006545"/>
    </source>
</evidence>
<dbReference type="PANTHER" id="PTHR47566:SF1">
    <property type="entry name" value="PROTEIN NUD1"/>
    <property type="match status" value="1"/>
</dbReference>
<dbReference type="SUPFAM" id="SSF52058">
    <property type="entry name" value="L domain-like"/>
    <property type="match status" value="1"/>
</dbReference>
<keyword evidence="2" id="KW-0677">Repeat</keyword>
<keyword evidence="1" id="KW-0433">Leucine-rich repeat</keyword>
<dbReference type="HOGENOM" id="CLU_022366_0_0_10"/>
<protein>
    <submittedName>
        <fullName evidence="4">Uncharacterized protein</fullName>
    </submittedName>
</protein>
<gene>
    <name evidence="4" type="ordered locus">Poras_0377</name>
</gene>
<feature type="signal peptide" evidence="3">
    <location>
        <begin position="1"/>
        <end position="21"/>
    </location>
</feature>
<dbReference type="GO" id="GO:0035591">
    <property type="term" value="F:signaling adaptor activity"/>
    <property type="evidence" value="ECO:0007669"/>
    <property type="project" value="TreeGrafter"/>
</dbReference>
<reference evidence="5" key="1">
    <citation type="submission" date="2011-04" db="EMBL/GenBank/DDBJ databases">
        <title>The complete genome of Porphyromonas asaccharolytica DSM 20707.</title>
        <authorList>
            <person name="Lucas S."/>
            <person name="Han J."/>
            <person name="Lapidus A."/>
            <person name="Bruce D."/>
            <person name="Goodwin L."/>
            <person name="Pitluck S."/>
            <person name="Peters L."/>
            <person name="Kyrpides N."/>
            <person name="Mavromatis K."/>
            <person name="Ivanova N."/>
            <person name="Ovchinnikova G."/>
            <person name="Pagani I."/>
            <person name="Lu M."/>
            <person name="Detter J.C."/>
            <person name="Tapia R."/>
            <person name="Han C."/>
            <person name="Land M."/>
            <person name="Hauser L."/>
            <person name="Markowitz V."/>
            <person name="Cheng J.-F."/>
            <person name="Hugenholtz P."/>
            <person name="Woyke T."/>
            <person name="Wu D."/>
            <person name="Gronow S."/>
            <person name="Wellnitz S."/>
            <person name="Brambilla E."/>
            <person name="Klenk H.-P."/>
            <person name="Eisen J.A."/>
        </authorList>
    </citation>
    <scope>NUCLEOTIDE SEQUENCE [LARGE SCALE GENOMIC DNA]</scope>
    <source>
        <strain evidence="5">ATCC 25260 / DSM 20707 / VPI 4198</strain>
    </source>
</reference>
<dbReference type="KEGG" id="pah:Poras_0377"/>
<dbReference type="Pfam" id="PF12799">
    <property type="entry name" value="LRR_4"/>
    <property type="match status" value="1"/>
</dbReference>
<dbReference type="InterPro" id="IPR032675">
    <property type="entry name" value="LRR_dom_sf"/>
</dbReference>
<evidence type="ECO:0000256" key="3">
    <source>
        <dbReference type="SAM" id="SignalP"/>
    </source>
</evidence>
<dbReference type="AlphaFoldDB" id="F4KMT0"/>
<dbReference type="RefSeq" id="WP_013759954.1">
    <property type="nucleotide sequence ID" value="NC_015501.1"/>
</dbReference>
<dbReference type="eggNOG" id="COG4886">
    <property type="taxonomic scope" value="Bacteria"/>
</dbReference>
<dbReference type="STRING" id="879243.Poras_0377"/>
<name>F4KMT0_PORAD</name>
<feature type="chain" id="PRO_5003310122" evidence="3">
    <location>
        <begin position="22"/>
        <end position="537"/>
    </location>
</feature>
<dbReference type="InterPro" id="IPR025875">
    <property type="entry name" value="Leu-rich_rpt_4"/>
</dbReference>
<organism evidence="4 5">
    <name type="scientific">Porphyromonas asaccharolytica (strain ATCC 25260 / DSM 20707 / BCRC 10618 / CCUG 7834 / JCM 6326 / LMG 13178 / VPI 4198 / B440)</name>
    <name type="common">Bacteroides asaccharolyticus</name>
    <dbReference type="NCBI Taxonomy" id="879243"/>
    <lineage>
        <taxon>Bacteria</taxon>
        <taxon>Pseudomonadati</taxon>
        <taxon>Bacteroidota</taxon>
        <taxon>Bacteroidia</taxon>
        <taxon>Bacteroidales</taxon>
        <taxon>Porphyromonadaceae</taxon>
        <taxon>Porphyromonas</taxon>
    </lineage>
</organism>
<keyword evidence="3" id="KW-0732">Signal</keyword>
<dbReference type="PANTHER" id="PTHR47566">
    <property type="match status" value="1"/>
</dbReference>